<dbReference type="Proteomes" id="UP000001194">
    <property type="component" value="Unassembled WGS sequence"/>
</dbReference>
<dbReference type="AlphaFoldDB" id="B0D619"/>
<gene>
    <name evidence="1" type="ORF">LACBIDRAFT_318123</name>
</gene>
<evidence type="ECO:0000313" key="2">
    <source>
        <dbReference type="Proteomes" id="UP000001194"/>
    </source>
</evidence>
<sequence length="70" mass="8219">MTKRTFAWNVATPRILLDDLDFALPPDDRELLKSPSEKKAIIYQIHAIHREEPPARNTVQRERVLRRTPS</sequence>
<dbReference type="RefSeq" id="XP_001879253.1">
    <property type="nucleotide sequence ID" value="XM_001879218.1"/>
</dbReference>
<proteinExistence type="predicted"/>
<protein>
    <submittedName>
        <fullName evidence="1">Predicted protein</fullName>
    </submittedName>
</protein>
<dbReference type="InParanoid" id="B0D619"/>
<reference evidence="1 2" key="1">
    <citation type="journal article" date="2008" name="Nature">
        <title>The genome of Laccaria bicolor provides insights into mycorrhizal symbiosis.</title>
        <authorList>
            <person name="Martin F."/>
            <person name="Aerts A."/>
            <person name="Ahren D."/>
            <person name="Brun A."/>
            <person name="Danchin E.G.J."/>
            <person name="Duchaussoy F."/>
            <person name="Gibon J."/>
            <person name="Kohler A."/>
            <person name="Lindquist E."/>
            <person name="Pereda V."/>
            <person name="Salamov A."/>
            <person name="Shapiro H.J."/>
            <person name="Wuyts J."/>
            <person name="Blaudez D."/>
            <person name="Buee M."/>
            <person name="Brokstein P."/>
            <person name="Canbaeck B."/>
            <person name="Cohen D."/>
            <person name="Courty P.E."/>
            <person name="Coutinho P.M."/>
            <person name="Delaruelle C."/>
            <person name="Detter J.C."/>
            <person name="Deveau A."/>
            <person name="DiFazio S."/>
            <person name="Duplessis S."/>
            <person name="Fraissinet-Tachet L."/>
            <person name="Lucic E."/>
            <person name="Frey-Klett P."/>
            <person name="Fourrey C."/>
            <person name="Feussner I."/>
            <person name="Gay G."/>
            <person name="Grimwood J."/>
            <person name="Hoegger P.J."/>
            <person name="Jain P."/>
            <person name="Kilaru S."/>
            <person name="Labbe J."/>
            <person name="Lin Y.C."/>
            <person name="Legue V."/>
            <person name="Le Tacon F."/>
            <person name="Marmeisse R."/>
            <person name="Melayah D."/>
            <person name="Montanini B."/>
            <person name="Muratet M."/>
            <person name="Nehls U."/>
            <person name="Niculita-Hirzel H."/>
            <person name="Oudot-Le Secq M.P."/>
            <person name="Peter M."/>
            <person name="Quesneville H."/>
            <person name="Rajashekar B."/>
            <person name="Reich M."/>
            <person name="Rouhier N."/>
            <person name="Schmutz J."/>
            <person name="Yin T."/>
            <person name="Chalot M."/>
            <person name="Henrissat B."/>
            <person name="Kuees U."/>
            <person name="Lucas S."/>
            <person name="Van de Peer Y."/>
            <person name="Podila G.K."/>
            <person name="Polle A."/>
            <person name="Pukkila P.J."/>
            <person name="Richardson P.M."/>
            <person name="Rouze P."/>
            <person name="Sanders I.R."/>
            <person name="Stajich J.E."/>
            <person name="Tunlid A."/>
            <person name="Tuskan G."/>
            <person name="Grigoriev I.V."/>
        </authorList>
    </citation>
    <scope>NUCLEOTIDE SEQUENCE [LARGE SCALE GENOMIC DNA]</scope>
    <source>
        <strain evidence="2">S238N-H82 / ATCC MYA-4686</strain>
    </source>
</reference>
<dbReference type="KEGG" id="lbc:LACBIDRAFT_318123"/>
<keyword evidence="2" id="KW-1185">Reference proteome</keyword>
<accession>B0D619</accession>
<evidence type="ECO:0000313" key="1">
    <source>
        <dbReference type="EMBL" id="EDR09868.1"/>
    </source>
</evidence>
<dbReference type="EMBL" id="DS547098">
    <property type="protein sequence ID" value="EDR09868.1"/>
    <property type="molecule type" value="Genomic_DNA"/>
</dbReference>
<dbReference type="HOGENOM" id="CLU_2758203_0_0_1"/>
<name>B0D619_LACBS</name>
<organism evidence="2">
    <name type="scientific">Laccaria bicolor (strain S238N-H82 / ATCC MYA-4686)</name>
    <name type="common">Bicoloured deceiver</name>
    <name type="synonym">Laccaria laccata var. bicolor</name>
    <dbReference type="NCBI Taxonomy" id="486041"/>
    <lineage>
        <taxon>Eukaryota</taxon>
        <taxon>Fungi</taxon>
        <taxon>Dikarya</taxon>
        <taxon>Basidiomycota</taxon>
        <taxon>Agaricomycotina</taxon>
        <taxon>Agaricomycetes</taxon>
        <taxon>Agaricomycetidae</taxon>
        <taxon>Agaricales</taxon>
        <taxon>Agaricineae</taxon>
        <taxon>Hydnangiaceae</taxon>
        <taxon>Laccaria</taxon>
    </lineage>
</organism>
<dbReference type="GeneID" id="6075038"/>